<dbReference type="RefSeq" id="XP_019743186.1">
    <property type="nucleotide sequence ID" value="XM_019887627.1"/>
</dbReference>
<dbReference type="STRING" id="109280.ENSHCOP00000020413"/>
<evidence type="ECO:0000313" key="9">
    <source>
        <dbReference type="Ensembl" id="ENSHCOP00000020413.1"/>
    </source>
</evidence>
<dbReference type="KEGG" id="hcq:109526364"/>
<accession>A0A3Q2YRC5</accession>
<dbReference type="InterPro" id="IPR009003">
    <property type="entry name" value="Peptidase_S1_PA"/>
</dbReference>
<dbReference type="PANTHER" id="PTHR24252">
    <property type="entry name" value="ACROSIN-RELATED"/>
    <property type="match status" value="1"/>
</dbReference>
<evidence type="ECO:0000256" key="2">
    <source>
        <dbReference type="ARBA" id="ARBA00022801"/>
    </source>
</evidence>
<dbReference type="AlphaFoldDB" id="A0A3Q2YRC5"/>
<dbReference type="PROSITE" id="PS00135">
    <property type="entry name" value="TRYPSIN_SER"/>
    <property type="match status" value="1"/>
</dbReference>
<keyword evidence="3 6" id="KW-0720">Serine protease</keyword>
<feature type="transmembrane region" description="Helical" evidence="7">
    <location>
        <begin position="80"/>
        <end position="102"/>
    </location>
</feature>
<dbReference type="Proteomes" id="UP000264820">
    <property type="component" value="Unplaced"/>
</dbReference>
<evidence type="ECO:0000259" key="8">
    <source>
        <dbReference type="PROSITE" id="PS50240"/>
    </source>
</evidence>
<dbReference type="InterPro" id="IPR001190">
    <property type="entry name" value="SRCR"/>
</dbReference>
<dbReference type="Gene3D" id="2.40.10.10">
    <property type="entry name" value="Trypsin-like serine proteases"/>
    <property type="match status" value="1"/>
</dbReference>
<dbReference type="Gene3D" id="3.10.250.10">
    <property type="entry name" value="SRCR-like domain"/>
    <property type="match status" value="1"/>
</dbReference>
<keyword evidence="7" id="KW-0472">Membrane</keyword>
<dbReference type="SUPFAM" id="SSF50494">
    <property type="entry name" value="Trypsin-like serine proteases"/>
    <property type="match status" value="1"/>
</dbReference>
<dbReference type="InterPro" id="IPR033116">
    <property type="entry name" value="TRYPSIN_SER"/>
</dbReference>
<name>A0A3Q2YRC5_HIPCM</name>
<dbReference type="Pfam" id="PF00089">
    <property type="entry name" value="Trypsin"/>
    <property type="match status" value="1"/>
</dbReference>
<evidence type="ECO:0000256" key="7">
    <source>
        <dbReference type="SAM" id="Phobius"/>
    </source>
</evidence>
<dbReference type="GO" id="GO:0004252">
    <property type="term" value="F:serine-type endopeptidase activity"/>
    <property type="evidence" value="ECO:0007669"/>
    <property type="project" value="InterPro"/>
</dbReference>
<dbReference type="InterPro" id="IPR001254">
    <property type="entry name" value="Trypsin_dom"/>
</dbReference>
<evidence type="ECO:0000256" key="3">
    <source>
        <dbReference type="ARBA" id="ARBA00022825"/>
    </source>
</evidence>
<dbReference type="InterPro" id="IPR018114">
    <property type="entry name" value="TRYPSIN_HIS"/>
</dbReference>
<dbReference type="InterPro" id="IPR001314">
    <property type="entry name" value="Peptidase_S1A"/>
</dbReference>
<dbReference type="PROSITE" id="PS00134">
    <property type="entry name" value="TRYPSIN_HIS"/>
    <property type="match status" value="1"/>
</dbReference>
<dbReference type="PROSITE" id="PS50240">
    <property type="entry name" value="TRYPSIN_DOM"/>
    <property type="match status" value="1"/>
</dbReference>
<dbReference type="InterPro" id="IPR043504">
    <property type="entry name" value="Peptidase_S1_PA_chymotrypsin"/>
</dbReference>
<evidence type="ECO:0000256" key="1">
    <source>
        <dbReference type="ARBA" id="ARBA00022670"/>
    </source>
</evidence>
<dbReference type="PRINTS" id="PR00722">
    <property type="entry name" value="CHYMOTRYPSIN"/>
</dbReference>
<dbReference type="SUPFAM" id="SSF56487">
    <property type="entry name" value="SRCR-like"/>
    <property type="match status" value="1"/>
</dbReference>
<protein>
    <submittedName>
        <fullName evidence="9">Transmembrane protease serine 13-like</fullName>
    </submittedName>
</protein>
<evidence type="ECO:0000256" key="5">
    <source>
        <dbReference type="ARBA" id="ARBA00023180"/>
    </source>
</evidence>
<keyword evidence="7" id="KW-1133">Transmembrane helix</keyword>
<dbReference type="CDD" id="cd00190">
    <property type="entry name" value="Tryp_SPc"/>
    <property type="match status" value="1"/>
</dbReference>
<keyword evidence="5" id="KW-0325">Glycoprotein</keyword>
<dbReference type="GO" id="GO:0006508">
    <property type="term" value="P:proteolysis"/>
    <property type="evidence" value="ECO:0007669"/>
    <property type="project" value="UniProtKB-KW"/>
</dbReference>
<dbReference type="GeneID" id="109526364"/>
<dbReference type="GeneTree" id="ENSGT00940000159197"/>
<dbReference type="OrthoDB" id="6380398at2759"/>
<dbReference type="InterPro" id="IPR036772">
    <property type="entry name" value="SRCR-like_dom_sf"/>
</dbReference>
<evidence type="ECO:0000313" key="10">
    <source>
        <dbReference type="Proteomes" id="UP000264820"/>
    </source>
</evidence>
<sequence>MAMLNPNEPPPPYYSVAVHTQPPLKSYEEVVYGVSPAQTPANQPHFVPQYAPPLAAPQVTQPSLPPRSRKRGCCKNNARCIGGSCAAFILVALLAVAIWLGVRFGTRVWTQGRFNNSDNQNESIDDNQLILMSDICPNDTINCDGIRDCDLGSDEMVCVRFGMRNRLEVKTAQDGRFLPVCFNGWDQSIADQTCTQLGFKKSYSYTNITTQDSLGLVATNTLSDSIQGQVEVRSSCPDQSTVSLQCVECGKQQSTSRIVGGSIADRGQWPWQLSLHFRGSHVCGGVLISPDFLLTAAHCFPRSNPSTLLPQFWQVYAGVLSLNNLPTPLVVERIILNENYNNITNDQDIALLKLAAEVNFDDDVHPACLPVTAQQFLPGTACWTSGFGTTDPESGRVSDELMEVTVDIISTIECNNPWVYGGAVTKNMVCAGHLEGGRDSCQGDSGGPLVCQTDDVWYLVGITSWGDGCALANKPGVYTKVNSLLPWIHTNMQLARQ</sequence>
<dbReference type="CTD" id="559754"/>
<keyword evidence="10" id="KW-1185">Reference proteome</keyword>
<dbReference type="PANTHER" id="PTHR24252:SF27">
    <property type="entry name" value="TRANSMEMBRANE PROTEASE SERINE 3-LIKE"/>
    <property type="match status" value="1"/>
</dbReference>
<keyword evidence="7" id="KW-0812">Transmembrane</keyword>
<proteinExistence type="predicted"/>
<dbReference type="FunFam" id="2.40.10.10:FF:000003">
    <property type="entry name" value="Transmembrane serine protease 3"/>
    <property type="match status" value="1"/>
</dbReference>
<dbReference type="SMART" id="SM00020">
    <property type="entry name" value="Tryp_SPc"/>
    <property type="match status" value="1"/>
</dbReference>
<reference evidence="9" key="1">
    <citation type="submission" date="2025-08" db="UniProtKB">
        <authorList>
            <consortium name="Ensembl"/>
        </authorList>
    </citation>
    <scope>IDENTIFICATION</scope>
</reference>
<evidence type="ECO:0000256" key="4">
    <source>
        <dbReference type="ARBA" id="ARBA00023157"/>
    </source>
</evidence>
<keyword evidence="1 6" id="KW-0645">Protease</keyword>
<feature type="domain" description="Peptidase S1" evidence="8">
    <location>
        <begin position="258"/>
        <end position="493"/>
    </location>
</feature>
<dbReference type="GO" id="GO:0016020">
    <property type="term" value="C:membrane"/>
    <property type="evidence" value="ECO:0007669"/>
    <property type="project" value="InterPro"/>
</dbReference>
<keyword evidence="4" id="KW-1015">Disulfide bond</keyword>
<dbReference type="OMA" id="PWIYSNM"/>
<organism evidence="9 10">
    <name type="scientific">Hippocampus comes</name>
    <name type="common">Tiger tail seahorse</name>
    <dbReference type="NCBI Taxonomy" id="109280"/>
    <lineage>
        <taxon>Eukaryota</taxon>
        <taxon>Metazoa</taxon>
        <taxon>Chordata</taxon>
        <taxon>Craniata</taxon>
        <taxon>Vertebrata</taxon>
        <taxon>Euteleostomi</taxon>
        <taxon>Actinopterygii</taxon>
        <taxon>Neopterygii</taxon>
        <taxon>Teleostei</taxon>
        <taxon>Neoteleostei</taxon>
        <taxon>Acanthomorphata</taxon>
        <taxon>Syngnathiaria</taxon>
        <taxon>Syngnathiformes</taxon>
        <taxon>Syngnathoidei</taxon>
        <taxon>Syngnathidae</taxon>
        <taxon>Hippocampus</taxon>
    </lineage>
</organism>
<dbReference type="Pfam" id="PF15494">
    <property type="entry name" value="SRCR_2"/>
    <property type="match status" value="1"/>
</dbReference>
<evidence type="ECO:0000256" key="6">
    <source>
        <dbReference type="RuleBase" id="RU363034"/>
    </source>
</evidence>
<keyword evidence="2 6" id="KW-0378">Hydrolase</keyword>
<dbReference type="Ensembl" id="ENSHCOT00000006238.1">
    <property type="protein sequence ID" value="ENSHCOP00000020413.1"/>
    <property type="gene ID" value="ENSHCOG00000006466.1"/>
</dbReference>
<reference evidence="9" key="2">
    <citation type="submission" date="2025-09" db="UniProtKB">
        <authorList>
            <consortium name="Ensembl"/>
        </authorList>
    </citation>
    <scope>IDENTIFICATION</scope>
</reference>